<dbReference type="InterPro" id="IPR029063">
    <property type="entry name" value="SAM-dependent_MTases_sf"/>
</dbReference>
<keyword evidence="7 9" id="KW-0808">Transferase</keyword>
<keyword evidence="10" id="KW-1185">Reference proteome</keyword>
<comment type="subcellular location">
    <subcellularLocation>
        <location evidence="6">Endomembrane system</location>
        <topology evidence="6">Single-pass membrane protein</topology>
    </subcellularLocation>
    <subcellularLocation>
        <location evidence="1 7">Membrane</location>
        <topology evidence="1 7">Single-pass type II membrane protein</topology>
    </subcellularLocation>
</comment>
<evidence type="ECO:0000256" key="1">
    <source>
        <dbReference type="ARBA" id="ARBA00004606"/>
    </source>
</evidence>
<dbReference type="Gene3D" id="3.40.50.150">
    <property type="entry name" value="Vaccinia Virus protein VP39"/>
    <property type="match status" value="1"/>
</dbReference>
<evidence type="ECO:0000256" key="6">
    <source>
        <dbReference type="ARBA" id="ARBA00037847"/>
    </source>
</evidence>
<keyword evidence="7" id="KW-0812">Transmembrane</keyword>
<dbReference type="CDD" id="cd02440">
    <property type="entry name" value="AdoMet_MTases"/>
    <property type="match status" value="1"/>
</dbReference>
<evidence type="ECO:0000256" key="4">
    <source>
        <dbReference type="ARBA" id="ARBA00022968"/>
    </source>
</evidence>
<dbReference type="GO" id="GO:0008168">
    <property type="term" value="F:methyltransferase activity"/>
    <property type="evidence" value="ECO:0007669"/>
    <property type="project" value="UniProtKB-UniRule"/>
</dbReference>
<protein>
    <recommendedName>
        <fullName evidence="7">Methyltransferase</fullName>
        <ecNumber evidence="7">2.1.1.-</ecNumber>
    </recommendedName>
</protein>
<evidence type="ECO:0000256" key="5">
    <source>
        <dbReference type="ARBA" id="ARBA00023180"/>
    </source>
</evidence>
<gene>
    <name evidence="9" type="ORF">Acr_04g0009000</name>
</gene>
<evidence type="ECO:0000256" key="8">
    <source>
        <dbReference type="SAM" id="MobiDB-lite"/>
    </source>
</evidence>
<proteinExistence type="inferred from homology"/>
<keyword evidence="7" id="KW-0472">Membrane</keyword>
<feature type="compositionally biased region" description="Basic and acidic residues" evidence="8">
    <location>
        <begin position="110"/>
        <end position="131"/>
    </location>
</feature>
<feature type="transmembrane region" description="Helical" evidence="7">
    <location>
        <begin position="16"/>
        <end position="37"/>
    </location>
</feature>
<dbReference type="InterPro" id="IPR004159">
    <property type="entry name" value="Put_SAM_MeTrfase"/>
</dbReference>
<accession>A0A7J0EIP8</accession>
<dbReference type="Proteomes" id="UP000585474">
    <property type="component" value="Unassembled WGS sequence"/>
</dbReference>
<dbReference type="EMBL" id="BJWL01000004">
    <property type="protein sequence ID" value="GFY86162.1"/>
    <property type="molecule type" value="Genomic_DNA"/>
</dbReference>
<dbReference type="GO" id="GO:0005768">
    <property type="term" value="C:endosome"/>
    <property type="evidence" value="ECO:0007669"/>
    <property type="project" value="TreeGrafter"/>
</dbReference>
<dbReference type="OrthoDB" id="2013972at2759"/>
<keyword evidence="3 7" id="KW-0489">Methyltransferase</keyword>
<comment type="caution">
    <text evidence="9">The sequence shown here is derived from an EMBL/GenBank/DDBJ whole genome shotgun (WGS) entry which is preliminary data.</text>
</comment>
<dbReference type="EC" id="2.1.1.-" evidence="7"/>
<dbReference type="GO" id="GO:0005802">
    <property type="term" value="C:trans-Golgi network"/>
    <property type="evidence" value="ECO:0007669"/>
    <property type="project" value="TreeGrafter"/>
</dbReference>
<evidence type="ECO:0000313" key="10">
    <source>
        <dbReference type="Proteomes" id="UP000585474"/>
    </source>
</evidence>
<evidence type="ECO:0000256" key="2">
    <source>
        <dbReference type="ARBA" id="ARBA00008361"/>
    </source>
</evidence>
<organism evidence="9 10">
    <name type="scientific">Actinidia rufa</name>
    <dbReference type="NCBI Taxonomy" id="165716"/>
    <lineage>
        <taxon>Eukaryota</taxon>
        <taxon>Viridiplantae</taxon>
        <taxon>Streptophyta</taxon>
        <taxon>Embryophyta</taxon>
        <taxon>Tracheophyta</taxon>
        <taxon>Spermatophyta</taxon>
        <taxon>Magnoliopsida</taxon>
        <taxon>eudicotyledons</taxon>
        <taxon>Gunneridae</taxon>
        <taxon>Pentapetalae</taxon>
        <taxon>asterids</taxon>
        <taxon>Ericales</taxon>
        <taxon>Actinidiaceae</taxon>
        <taxon>Actinidia</taxon>
    </lineage>
</organism>
<keyword evidence="4 7" id="KW-0735">Signal-anchor</keyword>
<keyword evidence="7" id="KW-1133">Transmembrane helix</keyword>
<dbReference type="AlphaFoldDB" id="A0A7J0EIP8"/>
<dbReference type="Pfam" id="PF03141">
    <property type="entry name" value="Methyltransf_29"/>
    <property type="match status" value="1"/>
</dbReference>
<comment type="similarity">
    <text evidence="2 7">Belongs to the methyltransferase superfamily.</text>
</comment>
<dbReference type="PANTHER" id="PTHR10108">
    <property type="entry name" value="SAM-DEPENDENT METHYLTRANSFERASE"/>
    <property type="match status" value="1"/>
</dbReference>
<dbReference type="GO" id="GO:0016020">
    <property type="term" value="C:membrane"/>
    <property type="evidence" value="ECO:0007669"/>
    <property type="project" value="UniProtKB-SubCell"/>
</dbReference>
<feature type="compositionally biased region" description="Basic and acidic residues" evidence="8">
    <location>
        <begin position="64"/>
        <end position="100"/>
    </location>
</feature>
<sequence>MAIARFGRQAKRSYGFCVKMTAVAVLGLCFIFIWSFFSSSSSVASQRSTFGEFAEPVSANWKVTESETQSHKKEPSKDQVSEEGKKSKFKSDLEERDKKRVNGSQSLVSLDEHKKDEERSIGSDNKELQKEEGEEEEEVEVNEKEEEGVDGEGKPNEESEGDGELVDGDQEAVENVEDESGGSKSRGRKAKKIGPLFDPKAHYSWKLCSTRSKHNYIPCIDIERASGRLQSYRHHERSCPKTPLMCLVPLPQEEYGTPVKWPESKLKILYKNVAHPKLTAFVKSQGWVVESGEYLTFPPNQTELKGGIMHYLESIEEMVPDIEWGKNIRIVLEIGCTDSSFAATLLEKDVLTLTLGLKDDLADLAQVALERGFPTVVSHLWNRRLPFPSGVFDAIHCGECRVLWHSNGGKLLLEMNRLLRPGGYFILSTQHDSIEVEEAMSTLTASICWNILAHKTDEIGEVGVKIYQKPESNDIYELRRKKHPPLCKEYENPDATWDVPIKSCLDTIPSAIEQRGNEWPAEWPKRLDTFPEWINDREKLIADTEHWKAIVDKSYLTRMDMDWSNIRNIMDMKTINGGFAAALTQQNVWVMNVVPMHAPDTLPIIFERGLIGIYHDWCESFGTYPRSYDLLHADHLFSRLKNRCKQPVAIVVEMDRLLRPGGWAILRDKVEILDPLEGIFRSLHWEIRMTYNQDKEGISNGKVCMGTTQIYGHGTSKEDGAGHCFLGISTTRHVFM</sequence>
<evidence type="ECO:0000256" key="3">
    <source>
        <dbReference type="ARBA" id="ARBA00022603"/>
    </source>
</evidence>
<feature type="compositionally biased region" description="Acidic residues" evidence="8">
    <location>
        <begin position="158"/>
        <end position="180"/>
    </location>
</feature>
<dbReference type="SUPFAM" id="SSF53335">
    <property type="entry name" value="S-adenosyl-L-methionine-dependent methyltransferases"/>
    <property type="match status" value="2"/>
</dbReference>
<evidence type="ECO:0000313" key="9">
    <source>
        <dbReference type="EMBL" id="GFY86162.1"/>
    </source>
</evidence>
<reference evidence="9 10" key="1">
    <citation type="submission" date="2019-07" db="EMBL/GenBank/DDBJ databases">
        <title>De Novo Assembly of kiwifruit Actinidia rufa.</title>
        <authorList>
            <person name="Sugita-Konishi S."/>
            <person name="Sato K."/>
            <person name="Mori E."/>
            <person name="Abe Y."/>
            <person name="Kisaki G."/>
            <person name="Hamano K."/>
            <person name="Suezawa K."/>
            <person name="Otani M."/>
            <person name="Fukuda T."/>
            <person name="Manabe T."/>
            <person name="Gomi K."/>
            <person name="Tabuchi M."/>
            <person name="Akimitsu K."/>
            <person name="Kataoka I."/>
        </authorList>
    </citation>
    <scope>NUCLEOTIDE SEQUENCE [LARGE SCALE GENOMIC DNA]</scope>
    <source>
        <strain evidence="10">cv. Fuchu</strain>
    </source>
</reference>
<feature type="compositionally biased region" description="Acidic residues" evidence="8">
    <location>
        <begin position="132"/>
        <end position="150"/>
    </location>
</feature>
<keyword evidence="5 7" id="KW-0325">Glycoprotein</keyword>
<dbReference type="PANTHER" id="PTHR10108:SF1102">
    <property type="entry name" value="METHYLTRANSFERASE PMT28-RELATED"/>
    <property type="match status" value="1"/>
</dbReference>
<evidence type="ECO:0000256" key="7">
    <source>
        <dbReference type="RuleBase" id="RU366043"/>
    </source>
</evidence>
<name>A0A7J0EIP8_9ERIC</name>
<dbReference type="GO" id="GO:0032259">
    <property type="term" value="P:methylation"/>
    <property type="evidence" value="ECO:0007669"/>
    <property type="project" value="UniProtKB-KW"/>
</dbReference>
<feature type="region of interest" description="Disordered" evidence="8">
    <location>
        <begin position="63"/>
        <end position="192"/>
    </location>
</feature>